<accession>A0A1H1KW90</accession>
<evidence type="ECO:0000256" key="1">
    <source>
        <dbReference type="SAM" id="MobiDB-lite"/>
    </source>
</evidence>
<dbReference type="AlphaFoldDB" id="A0A1H1KW90"/>
<dbReference type="GO" id="GO:0006508">
    <property type="term" value="P:proteolysis"/>
    <property type="evidence" value="ECO:0007669"/>
    <property type="project" value="InterPro"/>
</dbReference>
<feature type="compositionally biased region" description="Polar residues" evidence="1">
    <location>
        <begin position="382"/>
        <end position="392"/>
    </location>
</feature>
<dbReference type="Pfam" id="PF00768">
    <property type="entry name" value="Peptidase_S11"/>
    <property type="match status" value="1"/>
</dbReference>
<dbReference type="Gene3D" id="3.40.710.10">
    <property type="entry name" value="DD-peptidase/beta-lactamase superfamily"/>
    <property type="match status" value="1"/>
</dbReference>
<dbReference type="InterPro" id="IPR012338">
    <property type="entry name" value="Beta-lactam/transpept-like"/>
</dbReference>
<evidence type="ECO:0000313" key="4">
    <source>
        <dbReference type="Proteomes" id="UP000199649"/>
    </source>
</evidence>
<feature type="domain" description="Peptidase S11 D-alanyl-D-alanine carboxypeptidase A N-terminal" evidence="2">
    <location>
        <begin position="91"/>
        <end position="298"/>
    </location>
</feature>
<dbReference type="GO" id="GO:0009002">
    <property type="term" value="F:serine-type D-Ala-D-Ala carboxypeptidase activity"/>
    <property type="evidence" value="ECO:0007669"/>
    <property type="project" value="InterPro"/>
</dbReference>
<organism evidence="3 4">
    <name type="scientific">Agrococcus carbonis</name>
    <dbReference type="NCBI Taxonomy" id="684552"/>
    <lineage>
        <taxon>Bacteria</taxon>
        <taxon>Bacillati</taxon>
        <taxon>Actinomycetota</taxon>
        <taxon>Actinomycetes</taxon>
        <taxon>Micrococcales</taxon>
        <taxon>Microbacteriaceae</taxon>
        <taxon>Agrococcus</taxon>
    </lineage>
</organism>
<dbReference type="Proteomes" id="UP000199649">
    <property type="component" value="Chromosome I"/>
</dbReference>
<evidence type="ECO:0000313" key="3">
    <source>
        <dbReference type="EMBL" id="SDR66045.1"/>
    </source>
</evidence>
<gene>
    <name evidence="3" type="ORF">SAMN04489719_0143</name>
</gene>
<dbReference type="OrthoDB" id="5241551at2"/>
<feature type="region of interest" description="Disordered" evidence="1">
    <location>
        <begin position="373"/>
        <end position="392"/>
    </location>
</feature>
<proteinExistence type="predicted"/>
<keyword evidence="3" id="KW-0645">Protease</keyword>
<keyword evidence="4" id="KW-1185">Reference proteome</keyword>
<name>A0A1H1KW90_9MICO</name>
<keyword evidence="3" id="KW-0378">Hydrolase</keyword>
<protein>
    <submittedName>
        <fullName evidence="3">D-alanyl-D-alanine carboxypeptidase</fullName>
    </submittedName>
</protein>
<evidence type="ECO:0000259" key="2">
    <source>
        <dbReference type="Pfam" id="PF00768"/>
    </source>
</evidence>
<sequence>MSAAVTAVTQRRSRPHPLVVLLRALVVLALVAALLLGLAVAFAPAPSVAPRAVAAPQPEAAPVAVAWPEGARSAGYAVAGFEGAIESWGSEEAHPMASVTKLATVLIVLEAHPIEGDSRGAEIALDADDVRAQGRAIADNAPIAPVYDGMVVTQRDLIEWSLVDSAGNAVWSLANWAFGSIDGFLAAADAWADRHDLAHTSLADPAGLSAQSVSSAADLTRIGLMAVDDPVVLATLQLESVTIPGIGYAPNTNRILGEGDVDGGKTGTLKVWGRNLLVTAERLVDGERRRVVAVVMGTITAEEIDAQMLALVESLWTGFARREVLPEGTVVAEYVAPWGARVEARTQTALEADAFGEVVPSATVAVDEAIEPGRPRGEVGSASVTELSGETRTTSVRTTGMLAEPDLAWRAAHPLDALAWYLD</sequence>
<dbReference type="STRING" id="684552.SAMN04489719_0143"/>
<dbReference type="InterPro" id="IPR001967">
    <property type="entry name" value="Peptidase_S11_N"/>
</dbReference>
<dbReference type="EMBL" id="LT629734">
    <property type="protein sequence ID" value="SDR66045.1"/>
    <property type="molecule type" value="Genomic_DNA"/>
</dbReference>
<reference evidence="4" key="1">
    <citation type="submission" date="2016-10" db="EMBL/GenBank/DDBJ databases">
        <authorList>
            <person name="Varghese N."/>
            <person name="Submissions S."/>
        </authorList>
    </citation>
    <scope>NUCLEOTIDE SEQUENCE [LARGE SCALE GENOMIC DNA]</scope>
    <source>
        <strain evidence="4">DSM 22965</strain>
    </source>
</reference>
<dbReference type="RefSeq" id="WP_157674084.1">
    <property type="nucleotide sequence ID" value="NZ_LT629734.1"/>
</dbReference>
<dbReference type="SUPFAM" id="SSF56601">
    <property type="entry name" value="beta-lactamase/transpeptidase-like"/>
    <property type="match status" value="1"/>
</dbReference>
<keyword evidence="3" id="KW-0121">Carboxypeptidase</keyword>